<feature type="non-terminal residue" evidence="1">
    <location>
        <position position="1"/>
    </location>
</feature>
<gene>
    <name evidence="1" type="ORF">LCGC14_2079410</name>
</gene>
<organism evidence="1">
    <name type="scientific">marine sediment metagenome</name>
    <dbReference type="NCBI Taxonomy" id="412755"/>
    <lineage>
        <taxon>unclassified sequences</taxon>
        <taxon>metagenomes</taxon>
        <taxon>ecological metagenomes</taxon>
    </lineage>
</organism>
<reference evidence="1" key="1">
    <citation type="journal article" date="2015" name="Nature">
        <title>Complex archaea that bridge the gap between prokaryotes and eukaryotes.</title>
        <authorList>
            <person name="Spang A."/>
            <person name="Saw J.H."/>
            <person name="Jorgensen S.L."/>
            <person name="Zaremba-Niedzwiedzka K."/>
            <person name="Martijn J."/>
            <person name="Lind A.E."/>
            <person name="van Eijk R."/>
            <person name="Schleper C."/>
            <person name="Guy L."/>
            <person name="Ettema T.J."/>
        </authorList>
    </citation>
    <scope>NUCLEOTIDE SEQUENCE</scope>
</reference>
<comment type="caution">
    <text evidence="1">The sequence shown here is derived from an EMBL/GenBank/DDBJ whole genome shotgun (WGS) entry which is preliminary data.</text>
</comment>
<sequence length="35" mass="3779">CVSTGYGSSTAQTPEGVRKIFAILAQEIIDLQPRE</sequence>
<dbReference type="AlphaFoldDB" id="A0A0F9EG85"/>
<evidence type="ECO:0000313" key="1">
    <source>
        <dbReference type="EMBL" id="KKL72984.1"/>
    </source>
</evidence>
<accession>A0A0F9EG85</accession>
<dbReference type="EMBL" id="LAZR01025102">
    <property type="protein sequence ID" value="KKL72984.1"/>
    <property type="molecule type" value="Genomic_DNA"/>
</dbReference>
<proteinExistence type="predicted"/>
<name>A0A0F9EG85_9ZZZZ</name>
<protein>
    <submittedName>
        <fullName evidence="1">Uncharacterized protein</fullName>
    </submittedName>
</protein>